<sequence>MDNDLYESAFARVPNRFLLNTVLAKRVHQLNKGAPPMVEANGSSFFEIALREIIAGKLQFHTATPEELKSQREEVKKPESEEKP</sequence>
<dbReference type="InterPro" id="IPR006110">
    <property type="entry name" value="Pol_omega/Rpo6/RPB6"/>
</dbReference>
<keyword evidence="6 11" id="KW-0548">Nucleotidyltransferase</keyword>
<evidence type="ECO:0000256" key="1">
    <source>
        <dbReference type="ARBA" id="ARBA00006711"/>
    </source>
</evidence>
<dbReference type="PANTHER" id="PTHR34476">
    <property type="entry name" value="DNA-DIRECTED RNA POLYMERASE SUBUNIT OMEGA"/>
    <property type="match status" value="1"/>
</dbReference>
<organism evidence="13 14">
    <name type="scientific">Tectimicrobiota bacterium</name>
    <dbReference type="NCBI Taxonomy" id="2528274"/>
    <lineage>
        <taxon>Bacteria</taxon>
        <taxon>Pseudomonadati</taxon>
        <taxon>Nitrospinota/Tectimicrobiota group</taxon>
        <taxon>Candidatus Tectimicrobiota</taxon>
    </lineage>
</organism>
<dbReference type="InterPro" id="IPR036161">
    <property type="entry name" value="RPB6/omega-like_sf"/>
</dbReference>
<comment type="function">
    <text evidence="11">Promotes RNA polymerase assembly. Latches the N- and C-terminal regions of the beta' subunit thereby facilitating its interaction with the beta and alpha subunits.</text>
</comment>
<dbReference type="HAMAP" id="MF_00366">
    <property type="entry name" value="RNApol_bact_RpoZ"/>
    <property type="match status" value="1"/>
</dbReference>
<dbReference type="GO" id="GO:0003677">
    <property type="term" value="F:DNA binding"/>
    <property type="evidence" value="ECO:0007669"/>
    <property type="project" value="UniProtKB-UniRule"/>
</dbReference>
<keyword evidence="4 11" id="KW-0240">DNA-directed RNA polymerase</keyword>
<dbReference type="NCBIfam" id="TIGR00690">
    <property type="entry name" value="rpoZ"/>
    <property type="match status" value="1"/>
</dbReference>
<evidence type="ECO:0000313" key="14">
    <source>
        <dbReference type="Proteomes" id="UP000741360"/>
    </source>
</evidence>
<dbReference type="GO" id="GO:0006351">
    <property type="term" value="P:DNA-templated transcription"/>
    <property type="evidence" value="ECO:0007669"/>
    <property type="project" value="UniProtKB-UniRule"/>
</dbReference>
<name>A0A932GMR4_UNCTE</name>
<evidence type="ECO:0000256" key="5">
    <source>
        <dbReference type="ARBA" id="ARBA00022679"/>
    </source>
</evidence>
<evidence type="ECO:0000256" key="4">
    <source>
        <dbReference type="ARBA" id="ARBA00022478"/>
    </source>
</evidence>
<evidence type="ECO:0000313" key="13">
    <source>
        <dbReference type="EMBL" id="MBI3013700.1"/>
    </source>
</evidence>
<evidence type="ECO:0000256" key="10">
    <source>
        <dbReference type="ARBA" id="ARBA00048552"/>
    </source>
</evidence>
<evidence type="ECO:0000256" key="9">
    <source>
        <dbReference type="ARBA" id="ARBA00030998"/>
    </source>
</evidence>
<comment type="caution">
    <text evidence="13">The sequence shown here is derived from an EMBL/GenBank/DDBJ whole genome shotgun (WGS) entry which is preliminary data.</text>
</comment>
<gene>
    <name evidence="11 13" type="primary">rpoZ</name>
    <name evidence="13" type="ORF">HYY65_01245</name>
</gene>
<evidence type="ECO:0000256" key="6">
    <source>
        <dbReference type="ARBA" id="ARBA00022695"/>
    </source>
</evidence>
<dbReference type="EMBL" id="JACPSX010000022">
    <property type="protein sequence ID" value="MBI3013700.1"/>
    <property type="molecule type" value="Genomic_DNA"/>
</dbReference>
<dbReference type="GO" id="GO:0003899">
    <property type="term" value="F:DNA-directed RNA polymerase activity"/>
    <property type="evidence" value="ECO:0007669"/>
    <property type="project" value="UniProtKB-UniRule"/>
</dbReference>
<dbReference type="SUPFAM" id="SSF63562">
    <property type="entry name" value="RPB6/omega subunit-like"/>
    <property type="match status" value="1"/>
</dbReference>
<comment type="similarity">
    <text evidence="1 11">Belongs to the RNA polymerase subunit omega family.</text>
</comment>
<feature type="region of interest" description="Disordered" evidence="12">
    <location>
        <begin position="64"/>
        <end position="84"/>
    </location>
</feature>
<comment type="subunit">
    <text evidence="11">The RNAP catalytic core consists of 2 alpha, 1 beta, 1 beta' and 1 omega subunit. When a sigma factor is associated with the core the holoenzyme is formed, which can initiate transcription.</text>
</comment>
<dbReference type="SMART" id="SM01409">
    <property type="entry name" value="RNA_pol_Rpb6"/>
    <property type="match status" value="1"/>
</dbReference>
<evidence type="ECO:0000256" key="3">
    <source>
        <dbReference type="ARBA" id="ARBA00013725"/>
    </source>
</evidence>
<evidence type="ECO:0000256" key="7">
    <source>
        <dbReference type="ARBA" id="ARBA00023163"/>
    </source>
</evidence>
<evidence type="ECO:0000256" key="2">
    <source>
        <dbReference type="ARBA" id="ARBA00012418"/>
    </source>
</evidence>
<keyword evidence="7 11" id="KW-0804">Transcription</keyword>
<evidence type="ECO:0000256" key="8">
    <source>
        <dbReference type="ARBA" id="ARBA00029924"/>
    </source>
</evidence>
<proteinExistence type="inferred from homology"/>
<protein>
    <recommendedName>
        <fullName evidence="3 11">DNA-directed RNA polymerase subunit omega</fullName>
        <shortName evidence="11">RNAP omega subunit</shortName>
        <ecNumber evidence="2 11">2.7.7.6</ecNumber>
    </recommendedName>
    <alternativeName>
        <fullName evidence="9 11">RNA polymerase omega subunit</fullName>
    </alternativeName>
    <alternativeName>
        <fullName evidence="8 11">Transcriptase subunit omega</fullName>
    </alternativeName>
</protein>
<dbReference type="InterPro" id="IPR003716">
    <property type="entry name" value="DNA-dir_RNA_pol_omega"/>
</dbReference>
<dbReference type="EC" id="2.7.7.6" evidence="2 11"/>
<accession>A0A932GMR4</accession>
<dbReference type="Pfam" id="PF01192">
    <property type="entry name" value="RNA_pol_Rpb6"/>
    <property type="match status" value="1"/>
</dbReference>
<keyword evidence="5 11" id="KW-0808">Transferase</keyword>
<dbReference type="GO" id="GO:0000428">
    <property type="term" value="C:DNA-directed RNA polymerase complex"/>
    <property type="evidence" value="ECO:0007669"/>
    <property type="project" value="UniProtKB-KW"/>
</dbReference>
<comment type="catalytic activity">
    <reaction evidence="10 11">
        <text>RNA(n) + a ribonucleoside 5'-triphosphate = RNA(n+1) + diphosphate</text>
        <dbReference type="Rhea" id="RHEA:21248"/>
        <dbReference type="Rhea" id="RHEA-COMP:14527"/>
        <dbReference type="Rhea" id="RHEA-COMP:17342"/>
        <dbReference type="ChEBI" id="CHEBI:33019"/>
        <dbReference type="ChEBI" id="CHEBI:61557"/>
        <dbReference type="ChEBI" id="CHEBI:140395"/>
        <dbReference type="EC" id="2.7.7.6"/>
    </reaction>
</comment>
<evidence type="ECO:0000256" key="11">
    <source>
        <dbReference type="HAMAP-Rule" id="MF_00366"/>
    </source>
</evidence>
<dbReference type="PANTHER" id="PTHR34476:SF1">
    <property type="entry name" value="DNA-DIRECTED RNA POLYMERASE SUBUNIT OMEGA"/>
    <property type="match status" value="1"/>
</dbReference>
<dbReference type="AlphaFoldDB" id="A0A932GMR4"/>
<dbReference type="Gene3D" id="3.90.940.10">
    <property type="match status" value="1"/>
</dbReference>
<dbReference type="Proteomes" id="UP000741360">
    <property type="component" value="Unassembled WGS sequence"/>
</dbReference>
<reference evidence="13" key="1">
    <citation type="submission" date="2020-07" db="EMBL/GenBank/DDBJ databases">
        <title>Huge and variable diversity of episymbiotic CPR bacteria and DPANN archaea in groundwater ecosystems.</title>
        <authorList>
            <person name="He C.Y."/>
            <person name="Keren R."/>
            <person name="Whittaker M."/>
            <person name="Farag I.F."/>
            <person name="Doudna J."/>
            <person name="Cate J.H.D."/>
            <person name="Banfield J.F."/>
        </authorList>
    </citation>
    <scope>NUCLEOTIDE SEQUENCE</scope>
    <source>
        <strain evidence="13">NC_groundwater_717_Ag_S-0.2um_59_8</strain>
    </source>
</reference>
<evidence type="ECO:0000256" key="12">
    <source>
        <dbReference type="SAM" id="MobiDB-lite"/>
    </source>
</evidence>